<feature type="region of interest" description="Disordered" evidence="1">
    <location>
        <begin position="445"/>
        <end position="507"/>
    </location>
</feature>
<dbReference type="KEGG" id="vcn:VOLCADRAFT_106640"/>
<proteinExistence type="predicted"/>
<organism evidence="3">
    <name type="scientific">Volvox carteri f. nagariensis</name>
    <dbReference type="NCBI Taxonomy" id="3068"/>
    <lineage>
        <taxon>Eukaryota</taxon>
        <taxon>Viridiplantae</taxon>
        <taxon>Chlorophyta</taxon>
        <taxon>core chlorophytes</taxon>
        <taxon>Chlorophyceae</taxon>
        <taxon>CS clade</taxon>
        <taxon>Chlamydomonadales</taxon>
        <taxon>Volvocaceae</taxon>
        <taxon>Volvox</taxon>
    </lineage>
</organism>
<feature type="compositionally biased region" description="Low complexity" evidence="1">
    <location>
        <begin position="255"/>
        <end position="293"/>
    </location>
</feature>
<feature type="compositionally biased region" description="Low complexity" evidence="1">
    <location>
        <begin position="53"/>
        <end position="63"/>
    </location>
</feature>
<feature type="compositionally biased region" description="Basic residues" evidence="1">
    <location>
        <begin position="326"/>
        <end position="338"/>
    </location>
</feature>
<keyword evidence="3" id="KW-1185">Reference proteome</keyword>
<gene>
    <name evidence="2" type="ORF">VOLCADRAFT_106640</name>
</gene>
<accession>D8U8U2</accession>
<sequence length="700" mass="73127">MSLSPIPVHLSCFGVSSDAMNMVRGYSKPSYSDRLASVRNSLAVACPETSSAATSSSALGTSTNGNRAAAHPSSCRQAAADNPRLTPSFSSRFFHRASLATTCAQLYTFGLNHIIFPAPNLQYFSSENSILIPQSQGPQVKLQPVQPDTAQQVLGNGPAATASGRATASDSPSMPNSLIYRATTKHVKTVVPALQCLDFISTAVNSVGGGGVPRPYGKFQACRSGDGNATWERLPPPPGSWQARALPIAVTLLAESPPSSAGGARSSSPQPASSSSRLAPGTAPAAAAAAAGDDGTGRGAGRELTRVRMPLTPPAEGPSGYSSPHSHGHGYSRGRSRSHPSPGGTAPYDLRGHARTEASKPASVTGTSSGSAGLGPRMYEQSYYRRPGSSQHRSLVPLPPPEPHNLSAWFALPAATFLADVPDVPEQLRMDNGYSVSREFLMSGLNPPRRLPPPSPPLSPIHFLGSSSSRPEHPGAPNPASNNTHLFRQQQQQQQAHGGGGAHAALAPQPRAEDSLALWNVLEASAAAAVAAQNSSSSSSNAHGGSPGKLRGVYVPLEKRMQEPLTPGEPLTPSLGPGGSGGGAVVFLPSDTTGLLGLVHRDNSLQIVIDLLLVARLIQALVVFRETSKLRQRRASAVLHSAVLRTTQCRTTQCYLAPTFRQHSSVILFSLAHLMNAWMLGSLGRTFFPSSHKAELTAAS</sequence>
<feature type="compositionally biased region" description="Low complexity" evidence="1">
    <location>
        <begin position="362"/>
        <end position="375"/>
    </location>
</feature>
<name>D8U8U2_VOLCA</name>
<feature type="region of interest" description="Disordered" evidence="1">
    <location>
        <begin position="53"/>
        <end position="82"/>
    </location>
</feature>
<dbReference type="AlphaFoldDB" id="D8U8U2"/>
<dbReference type="Proteomes" id="UP000001058">
    <property type="component" value="Unassembled WGS sequence"/>
</dbReference>
<evidence type="ECO:0000313" key="2">
    <source>
        <dbReference type="EMBL" id="EFJ43866.1"/>
    </source>
</evidence>
<dbReference type="OrthoDB" id="543451at2759"/>
<feature type="compositionally biased region" description="Polar residues" evidence="1">
    <location>
        <begin position="479"/>
        <end position="488"/>
    </location>
</feature>
<feature type="compositionally biased region" description="Polar residues" evidence="1">
    <location>
        <begin position="164"/>
        <end position="174"/>
    </location>
</feature>
<protein>
    <submittedName>
        <fullName evidence="2">Uncharacterized protein</fullName>
    </submittedName>
</protein>
<feature type="region of interest" description="Disordered" evidence="1">
    <location>
        <begin position="255"/>
        <end position="377"/>
    </location>
</feature>
<dbReference type="RefSeq" id="XP_002955112.1">
    <property type="nucleotide sequence ID" value="XM_002955066.1"/>
</dbReference>
<dbReference type="InParanoid" id="D8U8U2"/>
<evidence type="ECO:0000313" key="3">
    <source>
        <dbReference type="Proteomes" id="UP000001058"/>
    </source>
</evidence>
<dbReference type="EMBL" id="GL378369">
    <property type="protein sequence ID" value="EFJ43866.1"/>
    <property type="molecule type" value="Genomic_DNA"/>
</dbReference>
<reference evidence="2 3" key="1">
    <citation type="journal article" date="2010" name="Science">
        <title>Genomic analysis of organismal complexity in the multicellular green alga Volvox carteri.</title>
        <authorList>
            <person name="Prochnik S.E."/>
            <person name="Umen J."/>
            <person name="Nedelcu A.M."/>
            <person name="Hallmann A."/>
            <person name="Miller S.M."/>
            <person name="Nishii I."/>
            <person name="Ferris P."/>
            <person name="Kuo A."/>
            <person name="Mitros T."/>
            <person name="Fritz-Laylin L.K."/>
            <person name="Hellsten U."/>
            <person name="Chapman J."/>
            <person name="Simakov O."/>
            <person name="Rensing S.A."/>
            <person name="Terry A."/>
            <person name="Pangilinan J."/>
            <person name="Kapitonov V."/>
            <person name="Jurka J."/>
            <person name="Salamov A."/>
            <person name="Shapiro H."/>
            <person name="Schmutz J."/>
            <person name="Grimwood J."/>
            <person name="Lindquist E."/>
            <person name="Lucas S."/>
            <person name="Grigoriev I.V."/>
            <person name="Schmitt R."/>
            <person name="Kirk D."/>
            <person name="Rokhsar D.S."/>
        </authorList>
    </citation>
    <scope>NUCLEOTIDE SEQUENCE [LARGE SCALE GENOMIC DNA]</scope>
    <source>
        <strain evidence="3">f. Nagariensis / Eve</strain>
    </source>
</reference>
<dbReference type="GeneID" id="9621933"/>
<feature type="compositionally biased region" description="Pro residues" evidence="1">
    <location>
        <begin position="449"/>
        <end position="459"/>
    </location>
</feature>
<feature type="region of interest" description="Disordered" evidence="1">
    <location>
        <begin position="150"/>
        <end position="174"/>
    </location>
</feature>
<evidence type="ECO:0000256" key="1">
    <source>
        <dbReference type="SAM" id="MobiDB-lite"/>
    </source>
</evidence>